<dbReference type="Proteomes" id="UP001443914">
    <property type="component" value="Unassembled WGS sequence"/>
</dbReference>
<proteinExistence type="predicted"/>
<evidence type="ECO:0000313" key="3">
    <source>
        <dbReference type="EMBL" id="KAK9743189.1"/>
    </source>
</evidence>
<gene>
    <name evidence="3" type="ORF">RND81_03G223100</name>
</gene>
<evidence type="ECO:0000313" key="4">
    <source>
        <dbReference type="Proteomes" id="UP001443914"/>
    </source>
</evidence>
<keyword evidence="2" id="KW-1133">Transmembrane helix</keyword>
<sequence length="103" mass="11410">MADKEAKDLLKDLEWKNMGNEAHTTGAATNTSENGQPTVKKRPPRRIRQIPECYFLPRRSLPSAIAFYGSFIVAGVGAGMLAEVWMNKKIKEDGGGVVWEFGK</sequence>
<evidence type="ECO:0000256" key="1">
    <source>
        <dbReference type="SAM" id="MobiDB-lite"/>
    </source>
</evidence>
<evidence type="ECO:0000256" key="2">
    <source>
        <dbReference type="SAM" id="Phobius"/>
    </source>
</evidence>
<dbReference type="EMBL" id="JBDFQZ010000003">
    <property type="protein sequence ID" value="KAK9743189.1"/>
    <property type="molecule type" value="Genomic_DNA"/>
</dbReference>
<feature type="transmembrane region" description="Helical" evidence="2">
    <location>
        <begin position="65"/>
        <end position="85"/>
    </location>
</feature>
<dbReference type="PANTHER" id="PTHR36797:SF3">
    <property type="entry name" value="OS01G0258600 PROTEIN"/>
    <property type="match status" value="1"/>
</dbReference>
<keyword evidence="2" id="KW-0472">Membrane</keyword>
<keyword evidence="2" id="KW-0812">Transmembrane</keyword>
<feature type="region of interest" description="Disordered" evidence="1">
    <location>
        <begin position="18"/>
        <end position="44"/>
    </location>
</feature>
<name>A0AAW1MBI4_SAPOF</name>
<dbReference type="PANTHER" id="PTHR36797">
    <property type="entry name" value="OS01G0258600 PROTEIN"/>
    <property type="match status" value="1"/>
</dbReference>
<dbReference type="AlphaFoldDB" id="A0AAW1MBI4"/>
<protein>
    <submittedName>
        <fullName evidence="3">Uncharacterized protein</fullName>
    </submittedName>
</protein>
<feature type="compositionally biased region" description="Polar residues" evidence="1">
    <location>
        <begin position="22"/>
        <end position="37"/>
    </location>
</feature>
<reference evidence="3" key="1">
    <citation type="submission" date="2024-03" db="EMBL/GenBank/DDBJ databases">
        <title>WGS assembly of Saponaria officinalis var. Norfolk2.</title>
        <authorList>
            <person name="Jenkins J."/>
            <person name="Shu S."/>
            <person name="Grimwood J."/>
            <person name="Barry K."/>
            <person name="Goodstein D."/>
            <person name="Schmutz J."/>
            <person name="Leebens-Mack J."/>
            <person name="Osbourn A."/>
        </authorList>
    </citation>
    <scope>NUCLEOTIDE SEQUENCE [LARGE SCALE GENOMIC DNA]</scope>
    <source>
        <strain evidence="3">JIC</strain>
    </source>
</reference>
<comment type="caution">
    <text evidence="3">The sequence shown here is derived from an EMBL/GenBank/DDBJ whole genome shotgun (WGS) entry which is preliminary data.</text>
</comment>
<keyword evidence="4" id="KW-1185">Reference proteome</keyword>
<accession>A0AAW1MBI4</accession>
<organism evidence="3 4">
    <name type="scientific">Saponaria officinalis</name>
    <name type="common">Common soapwort</name>
    <name type="synonym">Lychnis saponaria</name>
    <dbReference type="NCBI Taxonomy" id="3572"/>
    <lineage>
        <taxon>Eukaryota</taxon>
        <taxon>Viridiplantae</taxon>
        <taxon>Streptophyta</taxon>
        <taxon>Embryophyta</taxon>
        <taxon>Tracheophyta</taxon>
        <taxon>Spermatophyta</taxon>
        <taxon>Magnoliopsida</taxon>
        <taxon>eudicotyledons</taxon>
        <taxon>Gunneridae</taxon>
        <taxon>Pentapetalae</taxon>
        <taxon>Caryophyllales</taxon>
        <taxon>Caryophyllaceae</taxon>
        <taxon>Caryophylleae</taxon>
        <taxon>Saponaria</taxon>
    </lineage>
</organism>